<sequence>MTGPNIAHLARLIGDPARALMLAALMDGRALTAGELAEVAGITRQTASTHLAQLRDGGLLEGASQGKHRYFRLASAEVADILERLMALSGPVKHIRTGPRNADMRAMRVCYDHLAGPMAVRMAERMQAKGWLDSFMVPSVEGNAALSKFGIDLPALHALRRPFVRPCLDWSERRDHIAGALGAALLERMITLGWMRREPDSRIMRFAGVGEAEFERWLR</sequence>
<dbReference type="PROSITE" id="PS50987">
    <property type="entry name" value="HTH_ARSR_2"/>
    <property type="match status" value="1"/>
</dbReference>
<evidence type="ECO:0000313" key="2">
    <source>
        <dbReference type="EMBL" id="SPF31051.1"/>
    </source>
</evidence>
<dbReference type="SUPFAM" id="SSF46785">
    <property type="entry name" value="Winged helix' DNA-binding domain"/>
    <property type="match status" value="1"/>
</dbReference>
<dbReference type="GO" id="GO:0032791">
    <property type="term" value="F:lead ion binding"/>
    <property type="evidence" value="ECO:0007669"/>
    <property type="project" value="TreeGrafter"/>
</dbReference>
<feature type="domain" description="HTH arsR-type" evidence="1">
    <location>
        <begin position="1"/>
        <end position="93"/>
    </location>
</feature>
<gene>
    <name evidence="2" type="primary">cmtR</name>
    <name evidence="2" type="ORF">POI8812_03402</name>
</gene>
<dbReference type="NCBIfam" id="NF033788">
    <property type="entry name" value="HTH_metalloreg"/>
    <property type="match status" value="1"/>
</dbReference>
<dbReference type="PANTHER" id="PTHR39168">
    <property type="entry name" value="TRANSCRIPTIONAL REGULATOR-RELATED"/>
    <property type="match status" value="1"/>
</dbReference>
<protein>
    <submittedName>
        <fullName evidence="2">HTH-type transcriptional regulator CmtR</fullName>
    </submittedName>
</protein>
<dbReference type="InterPro" id="IPR052543">
    <property type="entry name" value="HTH_Metal-responsive_Reg"/>
</dbReference>
<dbReference type="Pfam" id="PF12840">
    <property type="entry name" value="HTH_20"/>
    <property type="match status" value="1"/>
</dbReference>
<dbReference type="EMBL" id="OMKW01000004">
    <property type="protein sequence ID" value="SPF31051.1"/>
    <property type="molecule type" value="Genomic_DNA"/>
</dbReference>
<name>A0A2R8AFP5_9RHOB</name>
<dbReference type="GO" id="GO:0010288">
    <property type="term" value="P:response to lead ion"/>
    <property type="evidence" value="ECO:0007669"/>
    <property type="project" value="TreeGrafter"/>
</dbReference>
<dbReference type="InterPro" id="IPR036388">
    <property type="entry name" value="WH-like_DNA-bd_sf"/>
</dbReference>
<dbReference type="PANTHER" id="PTHR39168:SF1">
    <property type="entry name" value="TRANSCRIPTIONAL REGULATORY PROTEIN"/>
    <property type="match status" value="1"/>
</dbReference>
<keyword evidence="3" id="KW-1185">Reference proteome</keyword>
<dbReference type="AlphaFoldDB" id="A0A2R8AFP5"/>
<dbReference type="PRINTS" id="PR00778">
    <property type="entry name" value="HTHARSR"/>
</dbReference>
<dbReference type="RefSeq" id="WP_108783804.1">
    <property type="nucleotide sequence ID" value="NZ_OMKW01000004.1"/>
</dbReference>
<dbReference type="InterPro" id="IPR011991">
    <property type="entry name" value="ArsR-like_HTH"/>
</dbReference>
<reference evidence="2 3" key="1">
    <citation type="submission" date="2018-03" db="EMBL/GenBank/DDBJ databases">
        <authorList>
            <person name="Keele B.F."/>
        </authorList>
    </citation>
    <scope>NUCLEOTIDE SEQUENCE [LARGE SCALE GENOMIC DNA]</scope>
    <source>
        <strain evidence="2 3">CeCT 8812</strain>
    </source>
</reference>
<dbReference type="GO" id="GO:0003677">
    <property type="term" value="F:DNA binding"/>
    <property type="evidence" value="ECO:0007669"/>
    <property type="project" value="TreeGrafter"/>
</dbReference>
<dbReference type="InterPro" id="IPR036390">
    <property type="entry name" value="WH_DNA-bd_sf"/>
</dbReference>
<dbReference type="GO" id="GO:0046686">
    <property type="term" value="P:response to cadmium ion"/>
    <property type="evidence" value="ECO:0007669"/>
    <property type="project" value="TreeGrafter"/>
</dbReference>
<dbReference type="GO" id="GO:0097063">
    <property type="term" value="F:cadmium ion sensor activity"/>
    <property type="evidence" value="ECO:0007669"/>
    <property type="project" value="TreeGrafter"/>
</dbReference>
<dbReference type="CDD" id="cd00090">
    <property type="entry name" value="HTH_ARSR"/>
    <property type="match status" value="1"/>
</dbReference>
<accession>A0A2R8AFP5</accession>
<organism evidence="2 3">
    <name type="scientific">Pontivivens insulae</name>
    <dbReference type="NCBI Taxonomy" id="1639689"/>
    <lineage>
        <taxon>Bacteria</taxon>
        <taxon>Pseudomonadati</taxon>
        <taxon>Pseudomonadota</taxon>
        <taxon>Alphaproteobacteria</taxon>
        <taxon>Rhodobacterales</taxon>
        <taxon>Paracoccaceae</taxon>
        <taxon>Pontivivens</taxon>
    </lineage>
</organism>
<proteinExistence type="predicted"/>
<dbReference type="SMART" id="SM00418">
    <property type="entry name" value="HTH_ARSR"/>
    <property type="match status" value="1"/>
</dbReference>
<dbReference type="Gene3D" id="1.10.10.10">
    <property type="entry name" value="Winged helix-like DNA-binding domain superfamily/Winged helix DNA-binding domain"/>
    <property type="match status" value="1"/>
</dbReference>
<dbReference type="Proteomes" id="UP000244932">
    <property type="component" value="Unassembled WGS sequence"/>
</dbReference>
<dbReference type="OrthoDB" id="9797716at2"/>
<dbReference type="InterPro" id="IPR001845">
    <property type="entry name" value="HTH_ArsR_DNA-bd_dom"/>
</dbReference>
<dbReference type="GO" id="GO:0003700">
    <property type="term" value="F:DNA-binding transcription factor activity"/>
    <property type="evidence" value="ECO:0007669"/>
    <property type="project" value="InterPro"/>
</dbReference>
<evidence type="ECO:0000313" key="3">
    <source>
        <dbReference type="Proteomes" id="UP000244932"/>
    </source>
</evidence>
<evidence type="ECO:0000259" key="1">
    <source>
        <dbReference type="PROSITE" id="PS50987"/>
    </source>
</evidence>